<keyword evidence="2" id="KW-1185">Reference proteome</keyword>
<evidence type="ECO:0000313" key="2">
    <source>
        <dbReference type="Proteomes" id="UP001148203"/>
    </source>
</evidence>
<dbReference type="RefSeq" id="WP_273913358.1">
    <property type="nucleotide sequence ID" value="NZ_JAMDGX010000081.1"/>
</dbReference>
<sequence>MTTIVWDGTILAADRLHSSRIAAKTYDAKIFPPKIKVLFEGSPLIAFGGAGKSLYIKTFEALLSDSAVVSLEEVKLQLAEDARMAINETLYTSLLILTEDACYKVWLEGKKPLHENVSGGCAAIGSGSIFAKPLISEAGVFAALARAARCDARTGYRVDLVSRAPGSKIRPASYREQISGCMTDLRLVTRDKVISAMKRFS</sequence>
<evidence type="ECO:0000313" key="1">
    <source>
        <dbReference type="EMBL" id="MDD0991439.1"/>
    </source>
</evidence>
<proteinExistence type="predicted"/>
<dbReference type="SUPFAM" id="SSF56235">
    <property type="entry name" value="N-terminal nucleophile aminohydrolases (Ntn hydrolases)"/>
    <property type="match status" value="1"/>
</dbReference>
<evidence type="ECO:0008006" key="3">
    <source>
        <dbReference type="Google" id="ProtNLM"/>
    </source>
</evidence>
<dbReference type="InterPro" id="IPR029055">
    <property type="entry name" value="Ntn_hydrolases_N"/>
</dbReference>
<name>A0ABT5NTE2_9PSED</name>
<accession>A0ABT5NTE2</accession>
<reference evidence="1 2" key="1">
    <citation type="submission" date="2022-05" db="EMBL/GenBank/DDBJ databases">
        <title>Novel Pseudomonas spp. Isolated from a Rainbow Trout Aquaculture Facility.</title>
        <authorList>
            <person name="Testerman T."/>
            <person name="Graf J."/>
        </authorList>
    </citation>
    <scope>NUCLEOTIDE SEQUENCE [LARGE SCALE GENOMIC DNA]</scope>
    <source>
        <strain evidence="1 2">ID681</strain>
    </source>
</reference>
<comment type="caution">
    <text evidence="1">The sequence shown here is derived from an EMBL/GenBank/DDBJ whole genome shotgun (WGS) entry which is preliminary data.</text>
</comment>
<dbReference type="Proteomes" id="UP001148203">
    <property type="component" value="Unassembled WGS sequence"/>
</dbReference>
<protein>
    <recommendedName>
        <fullName evidence="3">Proteasome subunit beta</fullName>
    </recommendedName>
</protein>
<organism evidence="1 2">
    <name type="scientific">Pseudomonas fontis</name>
    <dbReference type="NCBI Taxonomy" id="2942633"/>
    <lineage>
        <taxon>Bacteria</taxon>
        <taxon>Pseudomonadati</taxon>
        <taxon>Pseudomonadota</taxon>
        <taxon>Gammaproteobacteria</taxon>
        <taxon>Pseudomonadales</taxon>
        <taxon>Pseudomonadaceae</taxon>
        <taxon>Pseudomonas</taxon>
    </lineage>
</organism>
<dbReference type="EMBL" id="JAMDGY010000029">
    <property type="protein sequence ID" value="MDD0991439.1"/>
    <property type="molecule type" value="Genomic_DNA"/>
</dbReference>
<gene>
    <name evidence="1" type="ORF">M5G11_12910</name>
</gene>